<feature type="region of interest" description="Disordered" evidence="4">
    <location>
        <begin position="700"/>
        <end position="724"/>
    </location>
</feature>
<evidence type="ECO:0000256" key="1">
    <source>
        <dbReference type="ARBA" id="ARBA00022884"/>
    </source>
</evidence>
<dbReference type="InterPro" id="IPR008942">
    <property type="entry name" value="ENTH_VHS"/>
</dbReference>
<dbReference type="PROSITE" id="PS50102">
    <property type="entry name" value="RRM"/>
    <property type="match status" value="1"/>
</dbReference>
<evidence type="ECO:0008006" key="9">
    <source>
        <dbReference type="Google" id="ProtNLM"/>
    </source>
</evidence>
<dbReference type="InterPro" id="IPR012677">
    <property type="entry name" value="Nucleotide-bd_a/b_plait_sf"/>
</dbReference>
<comment type="caution">
    <text evidence="7">The sequence shown here is derived from an EMBL/GenBank/DDBJ whole genome shotgun (WGS) entry which is preliminary data.</text>
</comment>
<dbReference type="CDD" id="cd16983">
    <property type="entry name" value="CID_SCAF8_like"/>
    <property type="match status" value="1"/>
</dbReference>
<dbReference type="PANTHER" id="PTHR23140">
    <property type="entry name" value="RNA PROCESSING PROTEIN LD23810P"/>
    <property type="match status" value="1"/>
</dbReference>
<feature type="compositionally biased region" description="Basic residues" evidence="4">
    <location>
        <begin position="461"/>
        <end position="486"/>
    </location>
</feature>
<evidence type="ECO:0000256" key="3">
    <source>
        <dbReference type="SAM" id="Coils"/>
    </source>
</evidence>
<dbReference type="PANTHER" id="PTHR23140:SF4">
    <property type="entry name" value="PROTEIN CBR-NRD-1"/>
    <property type="match status" value="1"/>
</dbReference>
<feature type="compositionally biased region" description="Basic and acidic residues" evidence="4">
    <location>
        <begin position="1414"/>
        <end position="1433"/>
    </location>
</feature>
<feature type="compositionally biased region" description="Basic and acidic residues" evidence="4">
    <location>
        <begin position="506"/>
        <end position="524"/>
    </location>
</feature>
<keyword evidence="8" id="KW-1185">Reference proteome</keyword>
<organism evidence="7 8">
    <name type="scientific">Trichogramma kaykai</name>
    <dbReference type="NCBI Taxonomy" id="54128"/>
    <lineage>
        <taxon>Eukaryota</taxon>
        <taxon>Metazoa</taxon>
        <taxon>Ecdysozoa</taxon>
        <taxon>Arthropoda</taxon>
        <taxon>Hexapoda</taxon>
        <taxon>Insecta</taxon>
        <taxon>Pterygota</taxon>
        <taxon>Neoptera</taxon>
        <taxon>Endopterygota</taxon>
        <taxon>Hymenoptera</taxon>
        <taxon>Apocrita</taxon>
        <taxon>Proctotrupomorpha</taxon>
        <taxon>Chalcidoidea</taxon>
        <taxon>Trichogrammatidae</taxon>
        <taxon>Trichogramma</taxon>
    </lineage>
</organism>
<feature type="compositionally biased region" description="Polar residues" evidence="4">
    <location>
        <begin position="1541"/>
        <end position="1553"/>
    </location>
</feature>
<feature type="compositionally biased region" description="Basic and acidic residues" evidence="4">
    <location>
        <begin position="1586"/>
        <end position="1607"/>
    </location>
</feature>
<feature type="coiled-coil region" evidence="3">
    <location>
        <begin position="301"/>
        <end position="339"/>
    </location>
</feature>
<keyword evidence="1 2" id="KW-0694">RNA-binding</keyword>
<dbReference type="PROSITE" id="PS51391">
    <property type="entry name" value="CID"/>
    <property type="match status" value="1"/>
</dbReference>
<dbReference type="SMART" id="SM00582">
    <property type="entry name" value="RPR"/>
    <property type="match status" value="1"/>
</dbReference>
<dbReference type="Proteomes" id="UP001627154">
    <property type="component" value="Unassembled WGS sequence"/>
</dbReference>
<feature type="region of interest" description="Disordered" evidence="4">
    <location>
        <begin position="141"/>
        <end position="169"/>
    </location>
</feature>
<dbReference type="InterPro" id="IPR006569">
    <property type="entry name" value="CID_dom"/>
</dbReference>
<evidence type="ECO:0000313" key="8">
    <source>
        <dbReference type="Proteomes" id="UP001627154"/>
    </source>
</evidence>
<feature type="domain" description="CID" evidence="6">
    <location>
        <begin position="1"/>
        <end position="139"/>
    </location>
</feature>
<protein>
    <recommendedName>
        <fullName evidence="9">RRM domain-containing protein</fullName>
    </recommendedName>
</protein>
<feature type="compositionally biased region" description="Polar residues" evidence="4">
    <location>
        <begin position="1502"/>
        <end position="1529"/>
    </location>
</feature>
<evidence type="ECO:0000256" key="4">
    <source>
        <dbReference type="SAM" id="MobiDB-lite"/>
    </source>
</evidence>
<dbReference type="Gene3D" id="3.30.70.330">
    <property type="match status" value="1"/>
</dbReference>
<feature type="compositionally biased region" description="Basic and acidic residues" evidence="4">
    <location>
        <begin position="1063"/>
        <end position="1080"/>
    </location>
</feature>
<dbReference type="SUPFAM" id="SSF54928">
    <property type="entry name" value="RNA-binding domain, RBD"/>
    <property type="match status" value="1"/>
</dbReference>
<evidence type="ECO:0000259" key="5">
    <source>
        <dbReference type="PROSITE" id="PS50102"/>
    </source>
</evidence>
<dbReference type="InterPro" id="IPR051485">
    <property type="entry name" value="SR-CTD_assoc_factor"/>
</dbReference>
<feature type="compositionally biased region" description="Polar residues" evidence="4">
    <location>
        <begin position="146"/>
        <end position="166"/>
    </location>
</feature>
<reference evidence="7 8" key="1">
    <citation type="journal article" date="2024" name="bioRxiv">
        <title>A reference genome for Trichogramma kaykai: A tiny desert-dwelling parasitoid wasp with competing sex-ratio distorters.</title>
        <authorList>
            <person name="Culotta J."/>
            <person name="Lindsey A.R."/>
        </authorList>
    </citation>
    <scope>NUCLEOTIDE SEQUENCE [LARGE SCALE GENOMIC DNA]</scope>
    <source>
        <strain evidence="7 8">KSX58</strain>
    </source>
</reference>
<dbReference type="InterPro" id="IPR035979">
    <property type="entry name" value="RBD_domain_sf"/>
</dbReference>
<dbReference type="InterPro" id="IPR000504">
    <property type="entry name" value="RRM_dom"/>
</dbReference>
<proteinExistence type="predicted"/>
<feature type="region of interest" description="Disordered" evidence="4">
    <location>
        <begin position="1298"/>
        <end position="1702"/>
    </location>
</feature>
<feature type="compositionally biased region" description="Basic residues" evidence="4">
    <location>
        <begin position="495"/>
        <end position="505"/>
    </location>
</feature>
<feature type="compositionally biased region" description="Basic and acidic residues" evidence="4">
    <location>
        <begin position="1042"/>
        <end position="1052"/>
    </location>
</feature>
<feature type="compositionally biased region" description="Basic and acidic residues" evidence="4">
    <location>
        <begin position="1451"/>
        <end position="1481"/>
    </location>
</feature>
<evidence type="ECO:0000256" key="2">
    <source>
        <dbReference type="PROSITE-ProRule" id="PRU00176"/>
    </source>
</evidence>
<feature type="region of interest" description="Disordered" evidence="4">
    <location>
        <begin position="831"/>
        <end position="886"/>
    </location>
</feature>
<feature type="compositionally biased region" description="Low complexity" evidence="4">
    <location>
        <begin position="1364"/>
        <end position="1374"/>
    </location>
</feature>
<feature type="compositionally biased region" description="Low complexity" evidence="4">
    <location>
        <begin position="1383"/>
        <end position="1396"/>
    </location>
</feature>
<sequence length="1702" mass="190689">MDAVKAFNNELSSLYDVKPPISKAKMNSLTRGAIKAIKFYKHVVQSVEKFIQKCKAEYKVPGLYVIDSIVRQSRHQFGPDKDVFAPRFAKNMQQTFLNLLKCPPEDKSKVIRVLNLWQKNSVFPPEVIQPLFDLADPNHPIHKEQSNGNNLNTSTPLKSLPSTAKNTPKDQKLFTTAKPIDPAWLAQTKMETANIVNANKLMEQVGSKQMDVSFLDQLQHLQQLLLKKQEAASNEASQSSSVKFDKKLLDFDYGEEEDDDISTSPKLSQNALAQHNAMTSATNNLESLGLLLTNPEVLRQIQALQQTMQNSTHSAQNEMEEKMRKLQQMKQQEEEFDKHLAQTVPTLPFASECELKPSDAPKTVAPPPPPPPPVVPFPLMGLPMMPQDMSQPPPGYPSNMPFVAQPPPPLMRPPISQTNLTSNNQPVLITQSPRIEEKRENSVEIVNEPPRSSSRSPDRYRSRRSRSRSPRHRRKSRSRTRSRTRSSSRSISISRSHRRRSRSRDRKHDDGRDKMTEEEREKDRERRKRGLPPLMKEKLSVCSTTLWVGHLSKLVHQEELSDTFGEIGDIVSIDLISPRGCAFICMNRRQDAYKALTKLKNHKMQGKAITLAWAPGKGVKGKDWKDYWEVEAGVTYIPWNKLANVSDQELELFEEGGMIDEDSMPPWLKSRRRHNKNDSDLTHMQSVGMVNMNDVMGQHSVPTSSGAPMVDTSQPPPVRAPTAPANAPAPPIMPPPNQLQMMPPGFTVPPGMLGPMGLQMPPGLMGNVPLGVPPPNMQSLMPGMMQQMMQSVNSPFGLLTQIPMPTPAAPSDKPNATGMPHNVPPLGVAPPTTEPGMPNLPMMRQPFGVPPMPLQQMPPMSQQNQRQQQQQNPPLPMSDDMDVDMEDDMVPPIKEQQHSKPPSLLSDQLLAAMKNDRDERDSFRDRERDRDRRDRDRGGLGDRDRDDNRSRDRGRGRDRGGRDRNRRDSRDNGNRNDRDERRDREARDNRHSPMRDMINCPGGLQGLGGNHIGENDKKDGMGPKLSLADRLRQLADGTLPLIDDRNIDRDMRGGTGGPAGSRSNDRSSERMDRSSSDRLGRASSMEGQPPPPSLLAGGRRPGEGPPSLLDLPAKFPGVPPVPDFPGNPNFGGPRVSERDVRDFPRGAGPGDRDRPFGSRAGPMGGRSGSMDDFMEGPRSLLGPRFGPPDDFPIPSGRPDEYDLRRDKDGRPQPPGRLDEFERGRGPPFDFDMRGGRNAPGDIPPPFDMPRMPLDEFELREMADFDRRREFYMLDKFGPLGMSPRFSPRGIMGNPDAFGPRGGRGGLGPMFHPRSLGPRGMRPAMRPPYGPRGGPMPFDGPDGPFFRGAGGAYDDGRGPLPPLGRGPFSIDGPPSRGMPPPLMGGPLMNEGPWRDGLLGPGGPRLDDGMELMEGSSEKSEERRKNDKEERENRRRETRKSRWGNASPSARNNEGDNADHQDQSQQDKSESASGNDKNEHEDTWNSTQNNEAENDASKVPAAQNAEQWNESTSASAHEQTLEQGPSSWNTENTDKTNFVPDSMPQTEQNTDSQSHGGFDQPQEYQENYATSQNCERNQEMNEPQQNEFEQKSEERFDSAPQERFERAQESFEPPPFAEKFESAAEQRTESFDSCPMPREHFEETSSSHNEHDKFDQPQERFESVQEHFETSSQQEKCDLAHTESENNTTSTDRPNQPEEQTTEA</sequence>
<name>A0ABD2VZ84_9HYME</name>
<dbReference type="Pfam" id="PF00076">
    <property type="entry name" value="RRM_1"/>
    <property type="match status" value="1"/>
</dbReference>
<feature type="compositionally biased region" description="Low complexity" evidence="4">
    <location>
        <begin position="1334"/>
        <end position="1346"/>
    </location>
</feature>
<dbReference type="FunFam" id="1.25.40.90:FF:000004">
    <property type="entry name" value="splicing factor, arginine/serine-rich 15"/>
    <property type="match status" value="1"/>
</dbReference>
<keyword evidence="3" id="KW-0175">Coiled coil</keyword>
<dbReference type="SMART" id="SM00360">
    <property type="entry name" value="RRM"/>
    <property type="match status" value="1"/>
</dbReference>
<dbReference type="Pfam" id="PF04818">
    <property type="entry name" value="CID"/>
    <property type="match status" value="1"/>
</dbReference>
<feature type="compositionally biased region" description="Basic and acidic residues" evidence="4">
    <location>
        <begin position="1197"/>
        <end position="1234"/>
    </location>
</feature>
<dbReference type="Gene3D" id="1.25.40.90">
    <property type="match status" value="1"/>
</dbReference>
<evidence type="ECO:0000259" key="6">
    <source>
        <dbReference type="PROSITE" id="PS51391"/>
    </source>
</evidence>
<feature type="compositionally biased region" description="Polar residues" evidence="4">
    <location>
        <begin position="1560"/>
        <end position="1585"/>
    </location>
</feature>
<feature type="compositionally biased region" description="Polar residues" evidence="4">
    <location>
        <begin position="415"/>
        <end position="433"/>
    </location>
</feature>
<feature type="region of interest" description="Disordered" evidence="4">
    <location>
        <begin position="913"/>
        <end position="1251"/>
    </location>
</feature>
<feature type="compositionally biased region" description="Basic and acidic residues" evidence="4">
    <location>
        <begin position="1616"/>
        <end position="1628"/>
    </location>
</feature>
<accession>A0ABD2VZ84</accession>
<dbReference type="CDD" id="cd12227">
    <property type="entry name" value="RRM_SCAF4_SCAF8"/>
    <property type="match status" value="1"/>
</dbReference>
<gene>
    <name evidence="7" type="ORF">TKK_018819</name>
</gene>
<feature type="compositionally biased region" description="Basic and acidic residues" evidence="4">
    <location>
        <begin position="914"/>
        <end position="994"/>
    </location>
</feature>
<dbReference type="GO" id="GO:0003723">
    <property type="term" value="F:RNA binding"/>
    <property type="evidence" value="ECO:0007669"/>
    <property type="project" value="UniProtKB-UniRule"/>
</dbReference>
<feature type="domain" description="RRM" evidence="5">
    <location>
        <begin position="544"/>
        <end position="616"/>
    </location>
</feature>
<feature type="region of interest" description="Disordered" evidence="4">
    <location>
        <begin position="386"/>
        <end position="532"/>
    </location>
</feature>
<feature type="compositionally biased region" description="Polar residues" evidence="4">
    <location>
        <begin position="1683"/>
        <end position="1702"/>
    </location>
</feature>
<dbReference type="EMBL" id="JBJJXI010000153">
    <property type="protein sequence ID" value="KAL3385785.1"/>
    <property type="molecule type" value="Genomic_DNA"/>
</dbReference>
<dbReference type="SUPFAM" id="SSF48464">
    <property type="entry name" value="ENTH/VHS domain"/>
    <property type="match status" value="1"/>
</dbReference>
<feature type="compositionally biased region" description="Low complexity" evidence="4">
    <location>
        <begin position="854"/>
        <end position="872"/>
    </location>
</feature>
<evidence type="ECO:0000313" key="7">
    <source>
        <dbReference type="EMBL" id="KAL3385785.1"/>
    </source>
</evidence>
<feature type="compositionally biased region" description="Basic and acidic residues" evidence="4">
    <location>
        <begin position="1135"/>
        <end position="1156"/>
    </location>
</feature>
<feature type="compositionally biased region" description="Basic and acidic residues" evidence="4">
    <location>
        <begin position="1013"/>
        <end position="1033"/>
    </location>
</feature>
<feature type="compositionally biased region" description="Basic and acidic residues" evidence="4">
    <location>
        <begin position="1635"/>
        <end position="1682"/>
    </location>
</feature>